<feature type="signal peptide" evidence="1">
    <location>
        <begin position="1"/>
        <end position="19"/>
    </location>
</feature>
<organism evidence="2 3">
    <name type="scientific">Amniculicola lignicola CBS 123094</name>
    <dbReference type="NCBI Taxonomy" id="1392246"/>
    <lineage>
        <taxon>Eukaryota</taxon>
        <taxon>Fungi</taxon>
        <taxon>Dikarya</taxon>
        <taxon>Ascomycota</taxon>
        <taxon>Pezizomycotina</taxon>
        <taxon>Dothideomycetes</taxon>
        <taxon>Pleosporomycetidae</taxon>
        <taxon>Pleosporales</taxon>
        <taxon>Amniculicolaceae</taxon>
        <taxon>Amniculicola</taxon>
    </lineage>
</organism>
<feature type="chain" id="PRO_5025428520" evidence="1">
    <location>
        <begin position="20"/>
        <end position="192"/>
    </location>
</feature>
<sequence length="192" mass="21718">MKFTLKKALLFLPLTLVFAAPAMKLNPVPINPWKPKATMTQKDAQGCFGNQPGEFRYSASKNQAHTYSGKKEQLPSGAQWVYESCLPGRFACICRMGLPAVEEYAAKLKECVEYHKSNEWNYLYSPLIEDLKPFERRFRTPCEMERLANGDIEEQAMVSPLMELMKDGDTCPHSAAAELEMTILLCRLANVC</sequence>
<dbReference type="EMBL" id="ML977559">
    <property type="protein sequence ID" value="KAF2006574.1"/>
    <property type="molecule type" value="Genomic_DNA"/>
</dbReference>
<dbReference type="Proteomes" id="UP000799779">
    <property type="component" value="Unassembled WGS sequence"/>
</dbReference>
<dbReference type="AlphaFoldDB" id="A0A6A5X000"/>
<gene>
    <name evidence="2" type="ORF">P154DRAFT_219714</name>
</gene>
<evidence type="ECO:0000313" key="3">
    <source>
        <dbReference type="Proteomes" id="UP000799779"/>
    </source>
</evidence>
<protein>
    <submittedName>
        <fullName evidence="2">Uncharacterized protein</fullName>
    </submittedName>
</protein>
<keyword evidence="1" id="KW-0732">Signal</keyword>
<evidence type="ECO:0000256" key="1">
    <source>
        <dbReference type="SAM" id="SignalP"/>
    </source>
</evidence>
<accession>A0A6A5X000</accession>
<evidence type="ECO:0000313" key="2">
    <source>
        <dbReference type="EMBL" id="KAF2006574.1"/>
    </source>
</evidence>
<reference evidence="2" key="1">
    <citation type="journal article" date="2020" name="Stud. Mycol.">
        <title>101 Dothideomycetes genomes: a test case for predicting lifestyles and emergence of pathogens.</title>
        <authorList>
            <person name="Haridas S."/>
            <person name="Albert R."/>
            <person name="Binder M."/>
            <person name="Bloem J."/>
            <person name="Labutti K."/>
            <person name="Salamov A."/>
            <person name="Andreopoulos B."/>
            <person name="Baker S."/>
            <person name="Barry K."/>
            <person name="Bills G."/>
            <person name="Bluhm B."/>
            <person name="Cannon C."/>
            <person name="Castanera R."/>
            <person name="Culley D."/>
            <person name="Daum C."/>
            <person name="Ezra D."/>
            <person name="Gonzalez J."/>
            <person name="Henrissat B."/>
            <person name="Kuo A."/>
            <person name="Liang C."/>
            <person name="Lipzen A."/>
            <person name="Lutzoni F."/>
            <person name="Magnuson J."/>
            <person name="Mondo S."/>
            <person name="Nolan M."/>
            <person name="Ohm R."/>
            <person name="Pangilinan J."/>
            <person name="Park H.-J."/>
            <person name="Ramirez L."/>
            <person name="Alfaro M."/>
            <person name="Sun H."/>
            <person name="Tritt A."/>
            <person name="Yoshinaga Y."/>
            <person name="Zwiers L.-H."/>
            <person name="Turgeon B."/>
            <person name="Goodwin S."/>
            <person name="Spatafora J."/>
            <person name="Crous P."/>
            <person name="Grigoriev I."/>
        </authorList>
    </citation>
    <scope>NUCLEOTIDE SEQUENCE</scope>
    <source>
        <strain evidence="2">CBS 123094</strain>
    </source>
</reference>
<keyword evidence="3" id="KW-1185">Reference proteome</keyword>
<proteinExistence type="predicted"/>
<name>A0A6A5X000_9PLEO</name>